<sequence>MSPVTLWRNYKVVIVMGSALGLVHWGWYWLKSSPLLML</sequence>
<dbReference type="Proteomes" id="UP000694580">
    <property type="component" value="Chromosome 3"/>
</dbReference>
<keyword evidence="3" id="KW-1185">Reference proteome</keyword>
<keyword evidence="1" id="KW-0472">Membrane</keyword>
<dbReference type="Ensembl" id="ENSDCDT00010010481.1">
    <property type="protein sequence ID" value="ENSDCDP00010009987.1"/>
    <property type="gene ID" value="ENSDCDG00010004437.1"/>
</dbReference>
<accession>A0AAY4AMA3</accession>
<protein>
    <submittedName>
        <fullName evidence="2">Uncharacterized protein</fullName>
    </submittedName>
</protein>
<feature type="transmembrane region" description="Helical" evidence="1">
    <location>
        <begin position="12"/>
        <end position="30"/>
    </location>
</feature>
<reference evidence="2 3" key="1">
    <citation type="submission" date="2020-06" db="EMBL/GenBank/DDBJ databases">
        <authorList>
            <consortium name="Wellcome Sanger Institute Data Sharing"/>
        </authorList>
    </citation>
    <scope>NUCLEOTIDE SEQUENCE [LARGE SCALE GENOMIC DNA]</scope>
</reference>
<reference evidence="2" key="2">
    <citation type="submission" date="2025-08" db="UniProtKB">
        <authorList>
            <consortium name="Ensembl"/>
        </authorList>
    </citation>
    <scope>IDENTIFICATION</scope>
</reference>
<proteinExistence type="predicted"/>
<reference evidence="2" key="3">
    <citation type="submission" date="2025-09" db="UniProtKB">
        <authorList>
            <consortium name="Ensembl"/>
        </authorList>
    </citation>
    <scope>IDENTIFICATION</scope>
</reference>
<dbReference type="GeneTree" id="ENSGT01150000287311"/>
<keyword evidence="1" id="KW-1133">Transmembrane helix</keyword>
<evidence type="ECO:0000313" key="3">
    <source>
        <dbReference type="Proteomes" id="UP000694580"/>
    </source>
</evidence>
<keyword evidence="1" id="KW-0812">Transmembrane</keyword>
<evidence type="ECO:0000256" key="1">
    <source>
        <dbReference type="SAM" id="Phobius"/>
    </source>
</evidence>
<name>A0AAY4AMA3_9TELE</name>
<evidence type="ECO:0000313" key="2">
    <source>
        <dbReference type="Ensembl" id="ENSDCDP00010009987.1"/>
    </source>
</evidence>
<organism evidence="2 3">
    <name type="scientific">Denticeps clupeoides</name>
    <name type="common">denticle herring</name>
    <dbReference type="NCBI Taxonomy" id="299321"/>
    <lineage>
        <taxon>Eukaryota</taxon>
        <taxon>Metazoa</taxon>
        <taxon>Chordata</taxon>
        <taxon>Craniata</taxon>
        <taxon>Vertebrata</taxon>
        <taxon>Euteleostomi</taxon>
        <taxon>Actinopterygii</taxon>
        <taxon>Neopterygii</taxon>
        <taxon>Teleostei</taxon>
        <taxon>Clupei</taxon>
        <taxon>Clupeiformes</taxon>
        <taxon>Denticipitoidei</taxon>
        <taxon>Denticipitidae</taxon>
        <taxon>Denticeps</taxon>
    </lineage>
</organism>
<dbReference type="AlphaFoldDB" id="A0AAY4AMA3"/>